<organism evidence="1 2">
    <name type="scientific">Pseudoduganella umbonata</name>
    <dbReference type="NCBI Taxonomy" id="864828"/>
    <lineage>
        <taxon>Bacteria</taxon>
        <taxon>Pseudomonadati</taxon>
        <taxon>Pseudomonadota</taxon>
        <taxon>Betaproteobacteria</taxon>
        <taxon>Burkholderiales</taxon>
        <taxon>Oxalobacteraceae</taxon>
        <taxon>Telluria group</taxon>
        <taxon>Pseudoduganella</taxon>
    </lineage>
</organism>
<gene>
    <name evidence="1" type="ORF">FHS02_002599</name>
</gene>
<dbReference type="AlphaFoldDB" id="A0A7W5EAL9"/>
<evidence type="ECO:0000313" key="2">
    <source>
        <dbReference type="Proteomes" id="UP000584325"/>
    </source>
</evidence>
<name>A0A7W5EAL9_9BURK</name>
<comment type="caution">
    <text evidence="1">The sequence shown here is derived from an EMBL/GenBank/DDBJ whole genome shotgun (WGS) entry which is preliminary data.</text>
</comment>
<dbReference type="Proteomes" id="UP000584325">
    <property type="component" value="Unassembled WGS sequence"/>
</dbReference>
<evidence type="ECO:0000313" key="1">
    <source>
        <dbReference type="EMBL" id="MBB3221789.1"/>
    </source>
</evidence>
<sequence>MPTLLTIGIFIATVGLIAYEIIAEGRGGNGRLTDRYHDE</sequence>
<dbReference type="EMBL" id="JACHXS010000004">
    <property type="protein sequence ID" value="MBB3221789.1"/>
    <property type="molecule type" value="Genomic_DNA"/>
</dbReference>
<accession>A0A7W5EAL9</accession>
<reference evidence="1 2" key="1">
    <citation type="submission" date="2020-08" db="EMBL/GenBank/DDBJ databases">
        <title>Genomic Encyclopedia of Type Strains, Phase III (KMG-III): the genomes of soil and plant-associated and newly described type strains.</title>
        <authorList>
            <person name="Whitman W."/>
        </authorList>
    </citation>
    <scope>NUCLEOTIDE SEQUENCE [LARGE SCALE GENOMIC DNA]</scope>
    <source>
        <strain evidence="1 2">CECT 7753</strain>
    </source>
</reference>
<protein>
    <submittedName>
        <fullName evidence="1">Uncharacterized protein</fullName>
    </submittedName>
</protein>
<proteinExistence type="predicted"/>